<evidence type="ECO:0000256" key="1">
    <source>
        <dbReference type="ARBA" id="ARBA00010759"/>
    </source>
</evidence>
<dbReference type="GO" id="GO:0006412">
    <property type="term" value="P:translation"/>
    <property type="evidence" value="ECO:0007669"/>
    <property type="project" value="UniProtKB-UniRule"/>
</dbReference>
<evidence type="ECO:0000256" key="2">
    <source>
        <dbReference type="ARBA" id="ARBA00022723"/>
    </source>
</evidence>
<dbReference type="HAMAP" id="MF_00163">
    <property type="entry name" value="Pep_deformylase"/>
    <property type="match status" value="1"/>
</dbReference>
<dbReference type="EC" id="3.5.1.88" evidence="6"/>
<dbReference type="EMBL" id="LVHI01000001">
    <property type="protein sequence ID" value="OAK57427.1"/>
    <property type="molecule type" value="Genomic_DNA"/>
</dbReference>
<feature type="active site" evidence="6">
    <location>
        <position position="168"/>
    </location>
</feature>
<keyword evidence="2 6" id="KW-0479">Metal-binding</keyword>
<dbReference type="Pfam" id="PF01327">
    <property type="entry name" value="Pep_deformylase"/>
    <property type="match status" value="1"/>
</dbReference>
<evidence type="ECO:0000256" key="5">
    <source>
        <dbReference type="ARBA" id="ARBA00023004"/>
    </source>
</evidence>
<dbReference type="PANTHER" id="PTHR10458">
    <property type="entry name" value="PEPTIDE DEFORMYLASE"/>
    <property type="match status" value="1"/>
</dbReference>
<dbReference type="RefSeq" id="WP_068420697.1">
    <property type="nucleotide sequence ID" value="NZ_LVHI01000001.1"/>
</dbReference>
<keyword evidence="8" id="KW-1185">Reference proteome</keyword>
<feature type="binding site" evidence="6">
    <location>
        <position position="171"/>
    </location>
    <ligand>
        <name>Fe cation</name>
        <dbReference type="ChEBI" id="CHEBI:24875"/>
    </ligand>
</feature>
<evidence type="ECO:0000313" key="8">
    <source>
        <dbReference type="Proteomes" id="UP000077519"/>
    </source>
</evidence>
<dbReference type="GO" id="GO:0042586">
    <property type="term" value="F:peptide deformylase activity"/>
    <property type="evidence" value="ECO:0007669"/>
    <property type="project" value="UniProtKB-UniRule"/>
</dbReference>
<comment type="catalytic activity">
    <reaction evidence="6">
        <text>N-terminal N-formyl-L-methionyl-[peptide] + H2O = N-terminal L-methionyl-[peptide] + formate</text>
        <dbReference type="Rhea" id="RHEA:24420"/>
        <dbReference type="Rhea" id="RHEA-COMP:10639"/>
        <dbReference type="Rhea" id="RHEA-COMP:10640"/>
        <dbReference type="ChEBI" id="CHEBI:15377"/>
        <dbReference type="ChEBI" id="CHEBI:15740"/>
        <dbReference type="ChEBI" id="CHEBI:49298"/>
        <dbReference type="ChEBI" id="CHEBI:64731"/>
        <dbReference type="EC" id="3.5.1.88"/>
    </reaction>
</comment>
<dbReference type="InterPro" id="IPR036821">
    <property type="entry name" value="Peptide_deformylase_sf"/>
</dbReference>
<dbReference type="Gene3D" id="3.90.45.10">
    <property type="entry name" value="Peptide deformylase"/>
    <property type="match status" value="1"/>
</dbReference>
<dbReference type="AlphaFoldDB" id="A0A177YPA8"/>
<comment type="caution">
    <text evidence="7">The sequence shown here is derived from an EMBL/GenBank/DDBJ whole genome shotgun (WGS) entry which is preliminary data.</text>
</comment>
<dbReference type="InterPro" id="IPR023635">
    <property type="entry name" value="Peptide_deformylase"/>
</dbReference>
<name>A0A177YPA8_9NOCA</name>
<organism evidence="7 8">
    <name type="scientific">Rhodococcoides kyotonense</name>
    <dbReference type="NCBI Taxonomy" id="398843"/>
    <lineage>
        <taxon>Bacteria</taxon>
        <taxon>Bacillati</taxon>
        <taxon>Actinomycetota</taxon>
        <taxon>Actinomycetes</taxon>
        <taxon>Mycobacteriales</taxon>
        <taxon>Nocardiaceae</taxon>
        <taxon>Rhodococcoides</taxon>
    </lineage>
</organism>
<keyword evidence="5 6" id="KW-0408">Iron</keyword>
<sequence length="214" mass="23120">MTIEESVEGIVRRVLSSARDGVVPIVAVGDPVLRVPASAYTGQLEARTLGRVIDVMRETMRDAPGVGLAAPQIGVPLRIAVIEDEYDVAPEVAAVRERTPVPFRVVVNPTYAEIGPARRSFYEGCLSVPGYQAVVSRAADVRLECTDHDGREVVETLHGWPARIVAHETDHLDGVVYLDKAVTRSIAATDVYVDRWADASPHRAAAALGFALDE</sequence>
<dbReference type="PANTHER" id="PTHR10458:SF2">
    <property type="entry name" value="PEPTIDE DEFORMYLASE, MITOCHONDRIAL"/>
    <property type="match status" value="1"/>
</dbReference>
<protein>
    <recommendedName>
        <fullName evidence="6">Peptide deformylase</fullName>
        <shortName evidence="6">PDF</shortName>
        <ecNumber evidence="6">3.5.1.88</ecNumber>
    </recommendedName>
    <alternativeName>
        <fullName evidence="6">Polypeptide deformylase</fullName>
    </alternativeName>
</protein>
<dbReference type="SUPFAM" id="SSF56420">
    <property type="entry name" value="Peptide deformylase"/>
    <property type="match status" value="1"/>
</dbReference>
<reference evidence="7 8" key="1">
    <citation type="submission" date="2016-03" db="EMBL/GenBank/DDBJ databases">
        <title>Genome sequence of Rhodococcus kyotonensis KB10.</title>
        <authorList>
            <person name="Jeong H."/>
            <person name="Hong C.E."/>
            <person name="Jo S.H."/>
            <person name="Park J.M."/>
        </authorList>
    </citation>
    <scope>NUCLEOTIDE SEQUENCE [LARGE SCALE GENOMIC DNA]</scope>
    <source>
        <strain evidence="7 8">KB10</strain>
    </source>
</reference>
<evidence type="ECO:0000256" key="4">
    <source>
        <dbReference type="ARBA" id="ARBA00022917"/>
    </source>
</evidence>
<dbReference type="CDD" id="cd00487">
    <property type="entry name" value="Pep_deformylase"/>
    <property type="match status" value="1"/>
</dbReference>
<dbReference type="PRINTS" id="PR01576">
    <property type="entry name" value="PDEFORMYLASE"/>
</dbReference>
<evidence type="ECO:0000256" key="6">
    <source>
        <dbReference type="HAMAP-Rule" id="MF_00163"/>
    </source>
</evidence>
<proteinExistence type="inferred from homology"/>
<dbReference type="GO" id="GO:0046872">
    <property type="term" value="F:metal ion binding"/>
    <property type="evidence" value="ECO:0007669"/>
    <property type="project" value="UniProtKB-KW"/>
</dbReference>
<evidence type="ECO:0000313" key="7">
    <source>
        <dbReference type="EMBL" id="OAK57427.1"/>
    </source>
</evidence>
<keyword evidence="3 6" id="KW-0378">Hydrolase</keyword>
<accession>A0A177YPA8</accession>
<dbReference type="NCBIfam" id="NF001159">
    <property type="entry name" value="PRK00150.1-3"/>
    <property type="match status" value="1"/>
</dbReference>
<comment type="similarity">
    <text evidence="1 6">Belongs to the polypeptide deformylase family.</text>
</comment>
<gene>
    <name evidence="6" type="primary">def</name>
    <name evidence="7" type="ORF">A3K89_01090</name>
</gene>
<evidence type="ECO:0000256" key="3">
    <source>
        <dbReference type="ARBA" id="ARBA00022801"/>
    </source>
</evidence>
<dbReference type="FunFam" id="3.90.45.10:FF:000003">
    <property type="entry name" value="Peptide deformylase"/>
    <property type="match status" value="1"/>
</dbReference>
<keyword evidence="4 6" id="KW-0648">Protein biosynthesis</keyword>
<feature type="binding site" evidence="6">
    <location>
        <position position="125"/>
    </location>
    <ligand>
        <name>Fe cation</name>
        <dbReference type="ChEBI" id="CHEBI:24875"/>
    </ligand>
</feature>
<dbReference type="PIRSF" id="PIRSF004749">
    <property type="entry name" value="Pep_def"/>
    <property type="match status" value="1"/>
</dbReference>
<comment type="function">
    <text evidence="6">Removes the formyl group from the N-terminal Met of newly synthesized proteins. Requires at least a dipeptide for an efficient rate of reaction. N-terminal L-methionine is a prerequisite for activity but the enzyme has broad specificity at other positions.</text>
</comment>
<comment type="cofactor">
    <cofactor evidence="6">
        <name>Fe(2+)</name>
        <dbReference type="ChEBI" id="CHEBI:29033"/>
    </cofactor>
    <text evidence="6">Binds 1 Fe(2+) ion.</text>
</comment>
<dbReference type="Proteomes" id="UP000077519">
    <property type="component" value="Unassembled WGS sequence"/>
</dbReference>
<feature type="binding site" evidence="6">
    <location>
        <position position="167"/>
    </location>
    <ligand>
        <name>Fe cation</name>
        <dbReference type="ChEBI" id="CHEBI:24875"/>
    </ligand>
</feature>